<dbReference type="InterPro" id="IPR009100">
    <property type="entry name" value="AcylCoA_DH/oxidase_NM_dom_sf"/>
</dbReference>
<organism evidence="2 3">
    <name type="scientific">Corynebacterium aquilae DSM 44791</name>
    <dbReference type="NCBI Taxonomy" id="1431546"/>
    <lineage>
        <taxon>Bacteria</taxon>
        <taxon>Bacillati</taxon>
        <taxon>Actinomycetota</taxon>
        <taxon>Actinomycetes</taxon>
        <taxon>Mycobacteriales</taxon>
        <taxon>Corynebacteriaceae</taxon>
        <taxon>Corynebacterium</taxon>
    </lineage>
</organism>
<dbReference type="Gene3D" id="1.20.140.10">
    <property type="entry name" value="Butyryl-CoA Dehydrogenase, subunit A, domain 3"/>
    <property type="match status" value="1"/>
</dbReference>
<dbReference type="InterPro" id="IPR046373">
    <property type="entry name" value="Acyl-CoA_Oxase/DH_mid-dom_sf"/>
</dbReference>
<gene>
    <name evidence="2" type="ORF">CAQU_05540</name>
</gene>
<feature type="coiled-coil region" evidence="1">
    <location>
        <begin position="251"/>
        <end position="304"/>
    </location>
</feature>
<proteinExistence type="predicted"/>
<keyword evidence="3" id="KW-1185">Reference proteome</keyword>
<dbReference type="SUPFAM" id="SSF47203">
    <property type="entry name" value="Acyl-CoA dehydrogenase C-terminal domain-like"/>
    <property type="match status" value="1"/>
</dbReference>
<dbReference type="PANTHER" id="PTHR43884">
    <property type="entry name" value="ACYL-COA DEHYDROGENASE"/>
    <property type="match status" value="1"/>
</dbReference>
<dbReference type="AlphaFoldDB" id="A0A1L7CFK0"/>
<evidence type="ECO:0000313" key="3">
    <source>
        <dbReference type="Proteomes" id="UP000185478"/>
    </source>
</evidence>
<dbReference type="SUPFAM" id="SSF56645">
    <property type="entry name" value="Acyl-CoA dehydrogenase NM domain-like"/>
    <property type="match status" value="1"/>
</dbReference>
<name>A0A1L7CFK0_9CORY</name>
<dbReference type="Proteomes" id="UP000185478">
    <property type="component" value="Chromosome"/>
</dbReference>
<dbReference type="PANTHER" id="PTHR43884:SF12">
    <property type="entry name" value="ISOVALERYL-COA DEHYDROGENASE, MITOCHONDRIAL-RELATED"/>
    <property type="match status" value="1"/>
</dbReference>
<reference evidence="2 3" key="1">
    <citation type="submission" date="2014-08" db="EMBL/GenBank/DDBJ databases">
        <title>Complete genome sequence of Corynebacterium aquilae S-613T(T) (=DSM 44791(T)), isolated from the choana of a healthy golden eagle.</title>
        <authorList>
            <person name="Ruckert C."/>
            <person name="Albersmeier A."/>
            <person name="Winkler A."/>
            <person name="Kalinowski J."/>
        </authorList>
    </citation>
    <scope>NUCLEOTIDE SEQUENCE [LARGE SCALE GENOMIC DNA]</scope>
    <source>
        <strain evidence="2 3">S-613</strain>
    </source>
</reference>
<sequence>MTAVATHPTTELVLSPQLSEEISSRAHSVDSGETSGRYILPLLAQAGYFSHEHTLLDTARLVREIAHKDLSVAFSTWAHVMALTYIRKGATPALAALADELVRGVRPGVTGMAAAFKYAAGCGDIELQATATADGFVINGRLSWASNLYEDAIIVTAAKDQDGNPLVFALDADTCGVTVGKPFALLGMNNTASTSVEFADVAISNEQVISRDFAAFVAAVKRTFVVLQTSECLGLARACAENARPRLVGVNATFEAQLDEIDQRLAELIQRQENLASAAQATKKQLLNLRLDAAQLAVEAANIEIRVAGGAGYAKSTPASRRFREAAFIPVQSPSEAQLRWELAQLEKEDV</sequence>
<dbReference type="InterPro" id="IPR036250">
    <property type="entry name" value="AcylCo_DH-like_C"/>
</dbReference>
<dbReference type="Gene3D" id="2.40.110.10">
    <property type="entry name" value="Butyryl-CoA Dehydrogenase, subunit A, domain 2"/>
    <property type="match status" value="1"/>
</dbReference>
<evidence type="ECO:0000313" key="2">
    <source>
        <dbReference type="EMBL" id="APT84619.1"/>
    </source>
</evidence>
<dbReference type="STRING" id="1431546.CAQU_05540"/>
<protein>
    <submittedName>
        <fullName evidence="2">Acyl-CoA dehydrogenase</fullName>
    </submittedName>
</protein>
<dbReference type="OrthoDB" id="3258691at2"/>
<evidence type="ECO:0000256" key="1">
    <source>
        <dbReference type="SAM" id="Coils"/>
    </source>
</evidence>
<dbReference type="KEGG" id="caqu:CAQU_05540"/>
<dbReference type="EMBL" id="CP009245">
    <property type="protein sequence ID" value="APT84619.1"/>
    <property type="molecule type" value="Genomic_DNA"/>
</dbReference>
<dbReference type="RefSeq" id="WP_075728422.1">
    <property type="nucleotide sequence ID" value="NZ_CP009245.1"/>
</dbReference>
<accession>A0A1L7CFK0</accession>
<dbReference type="GO" id="GO:0003995">
    <property type="term" value="F:acyl-CoA dehydrogenase activity"/>
    <property type="evidence" value="ECO:0007669"/>
    <property type="project" value="TreeGrafter"/>
</dbReference>
<keyword evidence="1" id="KW-0175">Coiled coil</keyword>